<dbReference type="EMBL" id="FOWE01000005">
    <property type="protein sequence ID" value="SFO25241.1"/>
    <property type="molecule type" value="Genomic_DNA"/>
</dbReference>
<organism evidence="4 5">
    <name type="scientific">Geodermatophilus obscurus</name>
    <dbReference type="NCBI Taxonomy" id="1861"/>
    <lineage>
        <taxon>Bacteria</taxon>
        <taxon>Bacillati</taxon>
        <taxon>Actinomycetota</taxon>
        <taxon>Actinomycetes</taxon>
        <taxon>Geodermatophilales</taxon>
        <taxon>Geodermatophilaceae</taxon>
        <taxon>Geodermatophilus</taxon>
    </lineage>
</organism>
<proteinExistence type="inferred from homology"/>
<evidence type="ECO:0000313" key="4">
    <source>
        <dbReference type="EMBL" id="SFO25241.1"/>
    </source>
</evidence>
<dbReference type="Gene3D" id="3.40.50.2300">
    <property type="match status" value="2"/>
</dbReference>
<gene>
    <name evidence="4" type="ORF">SAMN05660359_02260</name>
</gene>
<dbReference type="OrthoDB" id="7337537at2"/>
<evidence type="ECO:0000256" key="2">
    <source>
        <dbReference type="ARBA" id="ARBA00022729"/>
    </source>
</evidence>
<keyword evidence="5" id="KW-1185">Reference proteome</keyword>
<accession>A0A1I5FPX0</accession>
<name>A0A1I5FPX0_9ACTN</name>
<keyword evidence="2" id="KW-0732">Signal</keyword>
<dbReference type="InterPro" id="IPR028081">
    <property type="entry name" value="Leu-bd"/>
</dbReference>
<protein>
    <submittedName>
        <fullName evidence="4">Amino acid/amide ABC transporter substrate-binding protein, HAAT family</fullName>
    </submittedName>
</protein>
<comment type="similarity">
    <text evidence="1">Belongs to the leucine-binding protein family.</text>
</comment>
<evidence type="ECO:0000256" key="1">
    <source>
        <dbReference type="ARBA" id="ARBA00010062"/>
    </source>
</evidence>
<dbReference type="PANTHER" id="PTHR47628:SF1">
    <property type="entry name" value="ALIPHATIC AMIDASE EXPRESSION-REGULATING PROTEIN"/>
    <property type="match status" value="1"/>
</dbReference>
<dbReference type="SUPFAM" id="SSF53822">
    <property type="entry name" value="Periplasmic binding protein-like I"/>
    <property type="match status" value="1"/>
</dbReference>
<evidence type="ECO:0000313" key="5">
    <source>
        <dbReference type="Proteomes" id="UP000183642"/>
    </source>
</evidence>
<dbReference type="RefSeq" id="WP_075013639.1">
    <property type="nucleotide sequence ID" value="NZ_FOWE01000005.1"/>
</dbReference>
<dbReference type="Proteomes" id="UP000183642">
    <property type="component" value="Unassembled WGS sequence"/>
</dbReference>
<sequence>MTGPTVPIDAWEAAVTGRSPGVLRVGLALPLTGPLAMTAPSALDLAGLAADELNDAGGVRGRAVELVTVDAGRRPVEVAADVAALHAAGAVDVFVGFSTSDVSRAVAAALAGRAGYVFTPPHEGGRARPGVLRIGSSPLAQHAAALAWLVRHRHARRWLLLGTDYVWPQAVHRAARTVLADLGAEVVDERLVPFGPMDPGPALDLVRRSRADAVLLSLVGRDLVAFNRAFARAGLDRRVVRLSGALEENGLYAVGGDSGGELYACMPSFAAPDGSGDEGQLDLQERLAARAGPSAPVVCAYARGVHDGVRTAAGLLGPGSGGPARPAPPRLARAEGLVFREVAPRA</sequence>
<dbReference type="AlphaFoldDB" id="A0A1I5FPX0"/>
<feature type="domain" description="Leucine-binding protein" evidence="3">
    <location>
        <begin position="23"/>
        <end position="312"/>
    </location>
</feature>
<dbReference type="PANTHER" id="PTHR47628">
    <property type="match status" value="1"/>
</dbReference>
<dbReference type="Pfam" id="PF13458">
    <property type="entry name" value="Peripla_BP_6"/>
    <property type="match status" value="1"/>
</dbReference>
<dbReference type="InterPro" id="IPR028082">
    <property type="entry name" value="Peripla_BP_I"/>
</dbReference>
<reference evidence="5" key="1">
    <citation type="submission" date="2016-10" db="EMBL/GenBank/DDBJ databases">
        <authorList>
            <person name="Varghese N."/>
            <person name="Submissions S."/>
        </authorList>
    </citation>
    <scope>NUCLEOTIDE SEQUENCE [LARGE SCALE GENOMIC DNA]</scope>
    <source>
        <strain evidence="5">DSM 43161</strain>
    </source>
</reference>
<evidence type="ECO:0000259" key="3">
    <source>
        <dbReference type="Pfam" id="PF13458"/>
    </source>
</evidence>